<dbReference type="EMBL" id="CAJOBC010002266">
    <property type="protein sequence ID" value="CAF3724397.1"/>
    <property type="molecule type" value="Genomic_DNA"/>
</dbReference>
<feature type="domain" description="N-acetyltransferase" evidence="1">
    <location>
        <begin position="23"/>
        <end position="190"/>
    </location>
</feature>
<dbReference type="EMBL" id="CAJNOQ010002266">
    <property type="protein sequence ID" value="CAF0948480.1"/>
    <property type="molecule type" value="Genomic_DNA"/>
</dbReference>
<dbReference type="Gene3D" id="3.40.630.30">
    <property type="match status" value="1"/>
</dbReference>
<name>A0A814CYG6_9BILA</name>
<dbReference type="AlphaFoldDB" id="A0A814CYG6"/>
<protein>
    <recommendedName>
        <fullName evidence="1">N-acetyltransferase domain-containing protein</fullName>
    </recommendedName>
</protein>
<evidence type="ECO:0000313" key="2">
    <source>
        <dbReference type="EMBL" id="CAF0948480.1"/>
    </source>
</evidence>
<proteinExistence type="predicted"/>
<dbReference type="OrthoDB" id="10021683at2759"/>
<sequence length="218" mass="24993">MGKSSSCSPSYSEMTQSNLIDHIQIRGEVSADYSDVYEVNKSAFEQDNEARLVEKLRQNHNFDPNLSYVAIYENGTQRLLVGYLLFFPIKIQLYSKNDNKKLDLSVNECLALAPISVLPSYQNRGIGSKLISYALDNIKRSYLMSYHCIIVLGHENYYPRFGFKPAISQYHIHPPFSIENENCFLVLELIPDKLKETMSHNGNVYGVVEYPKEFDEVS</sequence>
<evidence type="ECO:0000259" key="1">
    <source>
        <dbReference type="PROSITE" id="PS51186"/>
    </source>
</evidence>
<gene>
    <name evidence="2" type="ORF">GPM918_LOCUS11105</name>
    <name evidence="3" type="ORF">SRO942_LOCUS11106</name>
</gene>
<dbReference type="SUPFAM" id="SSF55729">
    <property type="entry name" value="Acyl-CoA N-acyltransferases (Nat)"/>
    <property type="match status" value="1"/>
</dbReference>
<comment type="caution">
    <text evidence="2">The sequence shown here is derived from an EMBL/GenBank/DDBJ whole genome shotgun (WGS) entry which is preliminary data.</text>
</comment>
<dbReference type="CDD" id="cd04301">
    <property type="entry name" value="NAT_SF"/>
    <property type="match status" value="1"/>
</dbReference>
<keyword evidence="4" id="KW-1185">Reference proteome</keyword>
<accession>A0A814CYG6</accession>
<organism evidence="2 4">
    <name type="scientific">Didymodactylos carnosus</name>
    <dbReference type="NCBI Taxonomy" id="1234261"/>
    <lineage>
        <taxon>Eukaryota</taxon>
        <taxon>Metazoa</taxon>
        <taxon>Spiralia</taxon>
        <taxon>Gnathifera</taxon>
        <taxon>Rotifera</taxon>
        <taxon>Eurotatoria</taxon>
        <taxon>Bdelloidea</taxon>
        <taxon>Philodinida</taxon>
        <taxon>Philodinidae</taxon>
        <taxon>Didymodactylos</taxon>
    </lineage>
</organism>
<dbReference type="Proteomes" id="UP000663829">
    <property type="component" value="Unassembled WGS sequence"/>
</dbReference>
<dbReference type="GO" id="GO:0016747">
    <property type="term" value="F:acyltransferase activity, transferring groups other than amino-acyl groups"/>
    <property type="evidence" value="ECO:0007669"/>
    <property type="project" value="InterPro"/>
</dbReference>
<dbReference type="Pfam" id="PF00583">
    <property type="entry name" value="Acetyltransf_1"/>
    <property type="match status" value="1"/>
</dbReference>
<dbReference type="Proteomes" id="UP000681722">
    <property type="component" value="Unassembled WGS sequence"/>
</dbReference>
<dbReference type="InterPro" id="IPR016181">
    <property type="entry name" value="Acyl_CoA_acyltransferase"/>
</dbReference>
<evidence type="ECO:0000313" key="3">
    <source>
        <dbReference type="EMBL" id="CAF3724397.1"/>
    </source>
</evidence>
<evidence type="ECO:0000313" key="4">
    <source>
        <dbReference type="Proteomes" id="UP000663829"/>
    </source>
</evidence>
<dbReference type="InterPro" id="IPR000182">
    <property type="entry name" value="GNAT_dom"/>
</dbReference>
<dbReference type="PROSITE" id="PS51186">
    <property type="entry name" value="GNAT"/>
    <property type="match status" value="1"/>
</dbReference>
<reference evidence="2" key="1">
    <citation type="submission" date="2021-02" db="EMBL/GenBank/DDBJ databases">
        <authorList>
            <person name="Nowell W R."/>
        </authorList>
    </citation>
    <scope>NUCLEOTIDE SEQUENCE</scope>
</reference>